<feature type="region of interest" description="Disordered" evidence="2">
    <location>
        <begin position="583"/>
        <end position="614"/>
    </location>
</feature>
<keyword evidence="4" id="KW-1185">Reference proteome</keyword>
<feature type="compositionally biased region" description="Low complexity" evidence="2">
    <location>
        <begin position="220"/>
        <end position="234"/>
    </location>
</feature>
<feature type="coiled-coil region" evidence="1">
    <location>
        <begin position="755"/>
        <end position="793"/>
    </location>
</feature>
<accession>A0A1R0GT30</accession>
<comment type="caution">
    <text evidence="3">The sequence shown here is derived from an EMBL/GenBank/DDBJ whole genome shotgun (WGS) entry which is preliminary data.</text>
</comment>
<feature type="region of interest" description="Disordered" evidence="2">
    <location>
        <begin position="365"/>
        <end position="396"/>
    </location>
</feature>
<feature type="compositionally biased region" description="Polar residues" evidence="2">
    <location>
        <begin position="460"/>
        <end position="480"/>
    </location>
</feature>
<evidence type="ECO:0000256" key="1">
    <source>
        <dbReference type="SAM" id="Coils"/>
    </source>
</evidence>
<evidence type="ECO:0000313" key="4">
    <source>
        <dbReference type="Proteomes" id="UP000187455"/>
    </source>
</evidence>
<feature type="compositionally biased region" description="Low complexity" evidence="2">
    <location>
        <begin position="583"/>
        <end position="593"/>
    </location>
</feature>
<name>A0A1R0GT30_9FUNG</name>
<feature type="region of interest" description="Disordered" evidence="2">
    <location>
        <begin position="216"/>
        <end position="245"/>
    </location>
</feature>
<feature type="region of interest" description="Disordered" evidence="2">
    <location>
        <begin position="628"/>
        <end position="659"/>
    </location>
</feature>
<feature type="compositionally biased region" description="Low complexity" evidence="2">
    <location>
        <begin position="160"/>
        <end position="176"/>
    </location>
</feature>
<keyword evidence="1" id="KW-0175">Coiled coil</keyword>
<feature type="region of interest" description="Disordered" evidence="2">
    <location>
        <begin position="252"/>
        <end position="271"/>
    </location>
</feature>
<reference evidence="3 4" key="1">
    <citation type="journal article" date="2016" name="Mol. Biol. Evol.">
        <title>Genome-Wide Survey of Gut Fungi (Harpellales) Reveals the First Horizontally Transferred Ubiquitin Gene from a Mosquito Host.</title>
        <authorList>
            <person name="Wang Y."/>
            <person name="White M.M."/>
            <person name="Kvist S."/>
            <person name="Moncalvo J.M."/>
        </authorList>
    </citation>
    <scope>NUCLEOTIDE SEQUENCE [LARGE SCALE GENOMIC DNA]</scope>
    <source>
        <strain evidence="3 4">ALG-7-W6</strain>
    </source>
</reference>
<proteinExistence type="predicted"/>
<dbReference type="Proteomes" id="UP000187455">
    <property type="component" value="Unassembled WGS sequence"/>
</dbReference>
<gene>
    <name evidence="3" type="ORF">AYI68_g5868</name>
</gene>
<feature type="region of interest" description="Disordered" evidence="2">
    <location>
        <begin position="277"/>
        <end position="296"/>
    </location>
</feature>
<feature type="compositionally biased region" description="Polar residues" evidence="2">
    <location>
        <begin position="594"/>
        <end position="614"/>
    </location>
</feature>
<organism evidence="3 4">
    <name type="scientific">Smittium mucronatum</name>
    <dbReference type="NCBI Taxonomy" id="133383"/>
    <lineage>
        <taxon>Eukaryota</taxon>
        <taxon>Fungi</taxon>
        <taxon>Fungi incertae sedis</taxon>
        <taxon>Zoopagomycota</taxon>
        <taxon>Kickxellomycotina</taxon>
        <taxon>Harpellomycetes</taxon>
        <taxon>Harpellales</taxon>
        <taxon>Legeriomycetaceae</taxon>
        <taxon>Smittium</taxon>
    </lineage>
</organism>
<dbReference type="STRING" id="133383.A0A1R0GT30"/>
<protein>
    <submittedName>
        <fullName evidence="3">Uncharacterized protein</fullName>
    </submittedName>
</protein>
<evidence type="ECO:0000313" key="3">
    <source>
        <dbReference type="EMBL" id="OLY80046.1"/>
    </source>
</evidence>
<evidence type="ECO:0000256" key="2">
    <source>
        <dbReference type="SAM" id="MobiDB-lite"/>
    </source>
</evidence>
<feature type="region of interest" description="Disordered" evidence="2">
    <location>
        <begin position="152"/>
        <end position="176"/>
    </location>
</feature>
<sequence length="894" mass="99244">MSNKAANLAQIQGLTHQQILSLSQSQSLSQLQSQTRNISQPQTHIPPNNLQQGIPQLNTSQNLLSFITSIPDVENLTPQLSIQIFARLNNFQLDSLSVEKKQQLVTLARNGTLRNLILKKKQQILSQLYINQRQNTQQQKTPQQIQAFFQQKSSEQRKANLNQNDSSNSFNNNLGSPPNISLFNSVDSNNRIGPSQNELNFVDSHLLTQKNQVNNNLKESPNSISNNNPNANSITGDKNKDSSLNLSLNSESEVNGQILGKSSAPKDSSNNDLIESSKIISQNESNSSSDLYKSRSSGIDGSTLIAEKNNSNVNKLDGNLSISTNNIIPPSPSSTSAILNSAKANADNLTSPTIHSNLSRNANAIQSKSSNPSHVPIIGNSSISHESNQNLSQEQPNNQAYKSAELTNNQNLLRIAHMAATNTLPSHISSQFSPEYIEKLAQSYKAYTSHLSIQNNRLNGTFKSPSTSKNYSFNSVNSPLPRSENRPSEGVTLTTSSNTSKNLLTPMQSNLTKGLNSTPASINSNFNSPNFNVTQFSHTPVSGGVFPSQGSVPNNSLKNLNLGKHIGDSSIPGSPVGFFNLKNNSSQNNGKQNITAPLDSNNDIVNTSNQATHDPAQSQQIKNIITAGSSNHLPPGNVSSTPISNQPKGSNTFTNLGNNPSALMQGVHMQPGNVNPQLLWEWQKKNQQNANLQKQYLQVQQHLANQKTQQQAHQQQNLQQVQQHVLQQSQQQQALQQAQHQQLIQSQRQQLFQHALQQQAQSQQQKAQLQQIQQQKQQHIQNQQRQMLNLQQEQVLSSSQNLVQPNLDNLSPEQRLLLQHRQQQIQLLMQKKIQDQQQSQGHLSNPQNQQLQQQLQQQQIEQRKQQQQLQLQLQLQLQIRQRQIAEQSKNQGPN</sequence>
<feature type="region of interest" description="Disordered" evidence="2">
    <location>
        <begin position="460"/>
        <end position="500"/>
    </location>
</feature>
<dbReference type="AlphaFoldDB" id="A0A1R0GT30"/>
<dbReference type="EMBL" id="LSSL01003840">
    <property type="protein sequence ID" value="OLY80046.1"/>
    <property type="molecule type" value="Genomic_DNA"/>
</dbReference>